<organism evidence="2 3">
    <name type="scientific">Candidatus Portnoybacteria bacterium CG_4_8_14_3_um_filter_40_10</name>
    <dbReference type="NCBI Taxonomy" id="1974801"/>
    <lineage>
        <taxon>Bacteria</taxon>
        <taxon>Candidatus Portnoyibacteriota</taxon>
    </lineage>
</organism>
<keyword evidence="1" id="KW-0472">Membrane</keyword>
<accession>A0A2M7IH96</accession>
<keyword evidence="1" id="KW-1133">Transmembrane helix</keyword>
<evidence type="ECO:0008006" key="4">
    <source>
        <dbReference type="Google" id="ProtNLM"/>
    </source>
</evidence>
<gene>
    <name evidence="2" type="ORF">CO001_04465</name>
</gene>
<dbReference type="EMBL" id="PFGY01000126">
    <property type="protein sequence ID" value="PIW75851.1"/>
    <property type="molecule type" value="Genomic_DNA"/>
</dbReference>
<protein>
    <recommendedName>
        <fullName evidence="4">DUF5671 domain-containing protein</fullName>
    </recommendedName>
</protein>
<evidence type="ECO:0000313" key="3">
    <source>
        <dbReference type="Proteomes" id="UP000229561"/>
    </source>
</evidence>
<comment type="caution">
    <text evidence="2">The sequence shown here is derived from an EMBL/GenBank/DDBJ whole genome shotgun (WGS) entry which is preliminary data.</text>
</comment>
<feature type="transmembrane region" description="Helical" evidence="1">
    <location>
        <begin position="95"/>
        <end position="114"/>
    </location>
</feature>
<keyword evidence="1" id="KW-0812">Transmembrane</keyword>
<dbReference type="AlphaFoldDB" id="A0A2M7IH96"/>
<name>A0A2M7IH96_9BACT</name>
<evidence type="ECO:0000313" key="2">
    <source>
        <dbReference type="EMBL" id="PIW75851.1"/>
    </source>
</evidence>
<sequence>MLGLVLLTIGGVRFADMGLKAFVFTKADEEQRLYNKQPSFAPVSTDKLGSLASDSQTTLSESERQNIRQWLSDYKNWQEQKTNIDPVTAQRHRDASLNLALILIGLPLYLYHWATIKKDSKAKVQ</sequence>
<evidence type="ECO:0000256" key="1">
    <source>
        <dbReference type="SAM" id="Phobius"/>
    </source>
</evidence>
<proteinExistence type="predicted"/>
<dbReference type="Proteomes" id="UP000229561">
    <property type="component" value="Unassembled WGS sequence"/>
</dbReference>
<reference evidence="3" key="1">
    <citation type="submission" date="2017-09" db="EMBL/GenBank/DDBJ databases">
        <title>Depth-based differentiation of microbial function through sediment-hosted aquifers and enrichment of novel symbionts in the deep terrestrial subsurface.</title>
        <authorList>
            <person name="Probst A.J."/>
            <person name="Ladd B."/>
            <person name="Jarett J.K."/>
            <person name="Geller-Mcgrath D.E."/>
            <person name="Sieber C.M.K."/>
            <person name="Emerson J.B."/>
            <person name="Anantharaman K."/>
            <person name="Thomas B.C."/>
            <person name="Malmstrom R."/>
            <person name="Stieglmeier M."/>
            <person name="Klingl A."/>
            <person name="Woyke T."/>
            <person name="Ryan C.M."/>
            <person name="Banfield J.F."/>
        </authorList>
    </citation>
    <scope>NUCLEOTIDE SEQUENCE [LARGE SCALE GENOMIC DNA]</scope>
</reference>